<accession>A0A4Z1HZP8</accession>
<proteinExistence type="predicted"/>
<dbReference type="EMBL" id="PQXN01000105">
    <property type="protein sequence ID" value="TGO54545.1"/>
    <property type="molecule type" value="Genomic_DNA"/>
</dbReference>
<evidence type="ECO:0000313" key="2">
    <source>
        <dbReference type="Proteomes" id="UP000297527"/>
    </source>
</evidence>
<protein>
    <submittedName>
        <fullName evidence="1">Uncharacterized protein</fullName>
    </submittedName>
</protein>
<dbReference type="OrthoDB" id="3564896at2759"/>
<keyword evidence="2" id="KW-1185">Reference proteome</keyword>
<gene>
    <name evidence="1" type="ORF">BCON_0105g00050</name>
</gene>
<reference evidence="1 2" key="1">
    <citation type="submission" date="2017-12" db="EMBL/GenBank/DDBJ databases">
        <title>Comparative genomics of Botrytis spp.</title>
        <authorList>
            <person name="Valero-Jimenez C.A."/>
            <person name="Tapia P."/>
            <person name="Veloso J."/>
            <person name="Silva-Moreno E."/>
            <person name="Staats M."/>
            <person name="Valdes J.H."/>
            <person name="Van Kan J.A.L."/>
        </authorList>
    </citation>
    <scope>NUCLEOTIDE SEQUENCE [LARGE SCALE GENOMIC DNA]</scope>
    <source>
        <strain evidence="1 2">MUCL11595</strain>
    </source>
</reference>
<organism evidence="1 2">
    <name type="scientific">Botryotinia convoluta</name>
    <dbReference type="NCBI Taxonomy" id="54673"/>
    <lineage>
        <taxon>Eukaryota</taxon>
        <taxon>Fungi</taxon>
        <taxon>Dikarya</taxon>
        <taxon>Ascomycota</taxon>
        <taxon>Pezizomycotina</taxon>
        <taxon>Leotiomycetes</taxon>
        <taxon>Helotiales</taxon>
        <taxon>Sclerotiniaceae</taxon>
        <taxon>Botryotinia</taxon>
    </lineage>
</organism>
<name>A0A4Z1HZP8_9HELO</name>
<dbReference type="Proteomes" id="UP000297527">
    <property type="component" value="Unassembled WGS sequence"/>
</dbReference>
<dbReference type="AlphaFoldDB" id="A0A4Z1HZP8"/>
<sequence>MAEEQARVWREQVVSVFDGLVEIVITRPSDPRWKGSKNLKPRINTQIPTHSHRFRYSSHYKEELEVSAKHQVKMVPQLSSRVYKDLINGI</sequence>
<comment type="caution">
    <text evidence="1">The sequence shown here is derived from an EMBL/GenBank/DDBJ whole genome shotgun (WGS) entry which is preliminary data.</text>
</comment>
<evidence type="ECO:0000313" key="1">
    <source>
        <dbReference type="EMBL" id="TGO54545.1"/>
    </source>
</evidence>